<dbReference type="RefSeq" id="WP_202858154.1">
    <property type="nucleotide sequence ID" value="NZ_JAEUGD010000064.1"/>
</dbReference>
<proteinExistence type="predicted"/>
<dbReference type="Proteomes" id="UP000614216">
    <property type="component" value="Unassembled WGS sequence"/>
</dbReference>
<protein>
    <submittedName>
        <fullName evidence="1">Uncharacterized protein</fullName>
    </submittedName>
</protein>
<keyword evidence="2" id="KW-1185">Reference proteome</keyword>
<organism evidence="1 2">
    <name type="scientific">Fulvivirga marina</name>
    <dbReference type="NCBI Taxonomy" id="2494733"/>
    <lineage>
        <taxon>Bacteria</taxon>
        <taxon>Pseudomonadati</taxon>
        <taxon>Bacteroidota</taxon>
        <taxon>Cytophagia</taxon>
        <taxon>Cytophagales</taxon>
        <taxon>Fulvivirgaceae</taxon>
        <taxon>Fulvivirga</taxon>
    </lineage>
</organism>
<name>A0A937FZ18_9BACT</name>
<comment type="caution">
    <text evidence="1">The sequence shown here is derived from an EMBL/GenBank/DDBJ whole genome shotgun (WGS) entry which is preliminary data.</text>
</comment>
<gene>
    <name evidence="1" type="ORF">JMN32_20070</name>
</gene>
<dbReference type="AlphaFoldDB" id="A0A937FZ18"/>
<accession>A0A937FZ18</accession>
<reference evidence="1" key="1">
    <citation type="submission" date="2021-01" db="EMBL/GenBank/DDBJ databases">
        <title>Fulvivirga kasyanovii gen. nov., sp nov., a novel member of the phylum Bacteroidetes isolated from seawater in a mussel farm.</title>
        <authorList>
            <person name="Zhao L.-H."/>
            <person name="Wang Z.-J."/>
        </authorList>
    </citation>
    <scope>NUCLEOTIDE SEQUENCE</scope>
    <source>
        <strain evidence="1">29W222</strain>
    </source>
</reference>
<sequence length="1044" mass="112569">MRKIKLTVGNTPVGEALTWAYPAGDGKKLFLIPTYELHVRGTDDSGKNIEETFEVFRFGVQQRTTTSSPRVVGLADEQTHIIKAWLPEYSVHSAPSTEDGAWQVYGNFLIHDGPDVPLSQSNGAYASVGCIEICGVKGFEKFNNLMIRLGGAPGNDRSAKLNTIGSSQQMEITYKKASRPPLKHYIQLDGSASPETSQFFESYHQINSEDEIRQLVASTLQDSLSPSMANIAPEFNLTLQDFAFTLLNQNSLKFTSSALGFPFENLNVSGLITEENGRLRVLLVGVPKSEGHHPGDLPGILGQLLTPFNFLTIQQYGIILSNDFIPGKELIHFGQAADDKMILKPGLNIALLSQLSDSDGVLGDLLSVVEGIIGDGTHFIVWNIRDTTPDFSLDIRIPKDIDLSIGGINIFGLIDPEVSLSAIPPSVEVSGLINFSLPPLNIALPGSIRLGANSISGSFSVEKELESFPPPFGFPGIHLSTLQLMIQAQLNPFNINIGASGAFYIGPDKPSNLPESVTPLSPEEIPGNNEFSIIFTTQGGATAPILLSMYLDELSLDTCITAVTNKNLDLPDFLNAISFHQVMLYWCGSPTPLQQANGALAYPGLGLSGIMQIFGTHVYSELKITSEKNISGAFILDPIRVGGNLLEITGNGKGTPTGYQGAATVSPGGAMMQFDTQQSPYFTCSANVSVLGLVEAGLDAEIGNDGIMFELRENIAGLFSQSLKVSFKSITDFEANSELDIQLTGISIALPLDLGNIKLNTAVFGGFGASFKDNSFSSYISAKFEWNGKTFNLGTLTVEVTDVRKLPEYLVQYILENVAKIFEDLLQNALEWLEAVLDKAIEFVGEVMEKVGKALAHHFEETLEASAKLMKNVGYIAIDTGKALKAGFEKSAQEIANAMKEAGYLAEEVGEVLSELFEMSEQVIAGILNAIGYTAAEIANVLKVVLAQPIRAVAEILKGIGKTAEEVGSALKAIGEPVNVVSDVLKGVFDLGDNALNDILKVVGFPISVVDDLLPHLKHIKAPHIKHIKAPHIKHVKLPHVKVF</sequence>
<dbReference type="EMBL" id="JAEUGD010000064">
    <property type="protein sequence ID" value="MBL6448619.1"/>
    <property type="molecule type" value="Genomic_DNA"/>
</dbReference>
<evidence type="ECO:0000313" key="1">
    <source>
        <dbReference type="EMBL" id="MBL6448619.1"/>
    </source>
</evidence>
<evidence type="ECO:0000313" key="2">
    <source>
        <dbReference type="Proteomes" id="UP000614216"/>
    </source>
</evidence>